<dbReference type="EMBL" id="KK365136">
    <property type="protein sequence ID" value="KCZ81822.1"/>
    <property type="molecule type" value="Genomic_DNA"/>
</dbReference>
<proteinExistence type="predicted"/>
<dbReference type="VEuPathDB" id="MicrosporidiaDB:H312_00721"/>
<sequence length="1010" mass="120303">MEDKEKIKELINDTIAYFYPKNGFAAEETESLLYLVENTNIPTERALTNLEQIIDSADFEFLEDNLMEEEQNMINKDNFYKSHKFKIDKINSLIYAKYMQNQEIRKKLNHEKFPSFIENSNALMSKQTNYDQKYVQTETIAMLFEGEKNLKRISFDSIEVIIKNLKNFSELEKILNEVFLPEEEVLSLLNLSEKLYKENNNLFVNVYFLLLTHLNTNESFNQVNNLEDMLDILEIYLFNNQINNNLPLFINILKVFRKIPQNNYKLINKIVNFIELLMKNIYVVDPIYKLECFNVLLKFKDKKGLFTFLLNDYEILDKQCINQVEIRLFMMCKLFEEFVICESNFNEQNYIAFSSQVFSFIKLDLLIDLIDSCPLSRMMVISSSVYFINTNFIQNLQYFEKILLKVNEILTNKNIKNISVKEEILYKHILKRNNLQQSLKFLFKQLIFHFLKHSKKSTKLLKVIFKTDPHNLDISSKTKKFLIQNLKNIFINLGYTLQMQMIDYLENLGYKNIFNLLSMIPTKRSFYKMLNFTHHKENIPIIINFYIKLLKKNKESFLKESIITSSEIFDALSQFIFYEVDKSIVKYIKIPPCFLEKTTSLENLILLKHYSYYFPEEFDSFQSIFANLLYSDRLKYACNHEYYNCVLIILHNILTDEIVIEKVLTFCKEYIFYEKYLTNICKLIRKYYDPKIFINSMNESNYTLLTKIILGTQSEINELAINEDWCIKKAIIYKCKVTEDFMPLKNILVNDINNDSLMTDLLEVLCFHMKNNSSEAAFSFVSSNHQILLQLFESNDRRVKYLCYKLIYFSTNHGAVLPDVSLKYLIFYGYELSVRIDNCIIFYLDSLSFDDIYSFILKNNKKTIIDDDKENKPIIKHIENDFNILNNSLFYKIFTSLESFKRRNKILSKCIDYLDTSEIIKSLYILKSIGKLNLLRTEKKLITKKLKELILLSDLSDTTQLLFTYCIYKIMIKIKNNKKYTKIKEEDYLFNEVSEEKIKEIRKIMELIEL</sequence>
<dbReference type="AlphaFoldDB" id="A0A059F3Z0"/>
<name>A0A059F3Z0_9MICR</name>
<evidence type="ECO:0000313" key="2">
    <source>
        <dbReference type="Proteomes" id="UP000030655"/>
    </source>
</evidence>
<organism evidence="1 2">
    <name type="scientific">Anncaliia algerae PRA339</name>
    <dbReference type="NCBI Taxonomy" id="1288291"/>
    <lineage>
        <taxon>Eukaryota</taxon>
        <taxon>Fungi</taxon>
        <taxon>Fungi incertae sedis</taxon>
        <taxon>Microsporidia</taxon>
        <taxon>Tubulinosematoidea</taxon>
        <taxon>Tubulinosematidae</taxon>
        <taxon>Anncaliia</taxon>
    </lineage>
</organism>
<evidence type="ECO:0000313" key="1">
    <source>
        <dbReference type="EMBL" id="KCZ81822.1"/>
    </source>
</evidence>
<dbReference type="HOGENOM" id="CLU_297883_0_0_1"/>
<keyword evidence="2" id="KW-1185">Reference proteome</keyword>
<reference evidence="2" key="1">
    <citation type="submission" date="2013-02" db="EMBL/GenBank/DDBJ databases">
        <authorList>
            <consortium name="The Broad Institute Genome Sequencing Platform"/>
            <person name="Cuomo C."/>
            <person name="Becnel J."/>
            <person name="Sanscrainte N."/>
            <person name="Walker B."/>
            <person name="Young S.K."/>
            <person name="Zeng Q."/>
            <person name="Gargeya S."/>
            <person name="Fitzgerald M."/>
            <person name="Haas B."/>
            <person name="Abouelleil A."/>
            <person name="Alvarado L."/>
            <person name="Arachchi H.M."/>
            <person name="Berlin A.M."/>
            <person name="Chapman S.B."/>
            <person name="Dewar J."/>
            <person name="Goldberg J."/>
            <person name="Griggs A."/>
            <person name="Gujja S."/>
            <person name="Hansen M."/>
            <person name="Howarth C."/>
            <person name="Imamovic A."/>
            <person name="Larimer J."/>
            <person name="McCowan C."/>
            <person name="Murphy C."/>
            <person name="Neiman D."/>
            <person name="Pearson M."/>
            <person name="Priest M."/>
            <person name="Roberts A."/>
            <person name="Saif S."/>
            <person name="Shea T."/>
            <person name="Sisk P."/>
            <person name="Sykes S."/>
            <person name="Wortman J."/>
            <person name="Nusbaum C."/>
            <person name="Birren B."/>
        </authorList>
    </citation>
    <scope>NUCLEOTIDE SEQUENCE [LARGE SCALE GENOMIC DNA]</scope>
    <source>
        <strain evidence="2">PRA339</strain>
    </source>
</reference>
<dbReference type="OrthoDB" id="10475223at2759"/>
<gene>
    <name evidence="1" type="ORF">H312_00721</name>
</gene>
<dbReference type="Proteomes" id="UP000030655">
    <property type="component" value="Unassembled WGS sequence"/>
</dbReference>
<accession>A0A059F3Z0</accession>
<protein>
    <submittedName>
        <fullName evidence="1">Uncharacterized protein</fullName>
    </submittedName>
</protein>
<reference evidence="1 2" key="2">
    <citation type="submission" date="2014-03" db="EMBL/GenBank/DDBJ databases">
        <title>The Genome Sequence of Anncaliia algerae insect isolate PRA339.</title>
        <authorList>
            <consortium name="The Broad Institute Genome Sequencing Platform"/>
            <consortium name="The Broad Institute Genome Sequencing Center for Infectious Disease"/>
            <person name="Cuomo C."/>
            <person name="Becnel J."/>
            <person name="Sanscrainte N."/>
            <person name="Walker B."/>
            <person name="Young S.K."/>
            <person name="Zeng Q."/>
            <person name="Gargeya S."/>
            <person name="Fitzgerald M."/>
            <person name="Haas B."/>
            <person name="Abouelleil A."/>
            <person name="Alvarado L."/>
            <person name="Arachchi H.M."/>
            <person name="Berlin A.M."/>
            <person name="Chapman S.B."/>
            <person name="Dewar J."/>
            <person name="Goldberg J."/>
            <person name="Griggs A."/>
            <person name="Gujja S."/>
            <person name="Hansen M."/>
            <person name="Howarth C."/>
            <person name="Imamovic A."/>
            <person name="Larimer J."/>
            <person name="McCowan C."/>
            <person name="Murphy C."/>
            <person name="Neiman D."/>
            <person name="Pearson M."/>
            <person name="Priest M."/>
            <person name="Roberts A."/>
            <person name="Saif S."/>
            <person name="Shea T."/>
            <person name="Sisk P."/>
            <person name="Sykes S."/>
            <person name="Wortman J."/>
            <person name="Nusbaum C."/>
            <person name="Birren B."/>
        </authorList>
    </citation>
    <scope>NUCLEOTIDE SEQUENCE [LARGE SCALE GENOMIC DNA]</scope>
    <source>
        <strain evidence="1 2">PRA339</strain>
    </source>
</reference>